<evidence type="ECO:0000256" key="1">
    <source>
        <dbReference type="RuleBase" id="RU003847"/>
    </source>
</evidence>
<dbReference type="SUPFAM" id="SSF81301">
    <property type="entry name" value="Nucleotidyltransferase"/>
    <property type="match status" value="1"/>
</dbReference>
<dbReference type="GO" id="GO:0005886">
    <property type="term" value="C:plasma membrane"/>
    <property type="evidence" value="ECO:0007669"/>
    <property type="project" value="TreeGrafter"/>
</dbReference>
<dbReference type="FunFam" id="1.10.3210.10:FF:000001">
    <property type="entry name" value="GTP pyrophosphokinase RelA"/>
    <property type="match status" value="1"/>
</dbReference>
<dbReference type="SUPFAM" id="SSF81271">
    <property type="entry name" value="TGS-like"/>
    <property type="match status" value="1"/>
</dbReference>
<dbReference type="InterPro" id="IPR033655">
    <property type="entry name" value="TGS_RelA/SpoT"/>
</dbReference>
<dbReference type="InterPro" id="IPR004811">
    <property type="entry name" value="RelA/Spo_fam"/>
</dbReference>
<dbReference type="SUPFAM" id="SSF55021">
    <property type="entry name" value="ACT-like"/>
    <property type="match status" value="1"/>
</dbReference>
<dbReference type="InterPro" id="IPR045600">
    <property type="entry name" value="RelA/SpoT_AH_RIS"/>
</dbReference>
<dbReference type="RefSeq" id="WP_150010102.1">
    <property type="nucleotide sequence ID" value="NZ_VWSG01000002.1"/>
</dbReference>
<dbReference type="CDD" id="cd01668">
    <property type="entry name" value="TGS_RSH"/>
    <property type="match status" value="1"/>
</dbReference>
<dbReference type="Pfam" id="PF13291">
    <property type="entry name" value="ACT_4"/>
    <property type="match status" value="1"/>
</dbReference>
<organism evidence="3 4">
    <name type="scientific">Paenimyroides baculatum</name>
    <dbReference type="NCBI Taxonomy" id="2608000"/>
    <lineage>
        <taxon>Bacteria</taxon>
        <taxon>Pseudomonadati</taxon>
        <taxon>Bacteroidota</taxon>
        <taxon>Flavobacteriia</taxon>
        <taxon>Flavobacteriales</taxon>
        <taxon>Flavobacteriaceae</taxon>
        <taxon>Paenimyroides</taxon>
    </lineage>
</organism>
<dbReference type="InterPro" id="IPR002912">
    <property type="entry name" value="ACT_dom"/>
</dbReference>
<dbReference type="NCBIfam" id="TIGR00691">
    <property type="entry name" value="spoT_relA"/>
    <property type="match status" value="1"/>
</dbReference>
<name>A0A5M6CWL0_9FLAO</name>
<dbReference type="FunFam" id="3.10.20.30:FF:000002">
    <property type="entry name" value="GTP pyrophosphokinase (RelA/SpoT)"/>
    <property type="match status" value="1"/>
</dbReference>
<dbReference type="EMBL" id="VWSG01000002">
    <property type="protein sequence ID" value="KAA5537639.1"/>
    <property type="molecule type" value="Genomic_DNA"/>
</dbReference>
<dbReference type="PANTHER" id="PTHR21262">
    <property type="entry name" value="GUANOSINE-3',5'-BIS DIPHOSPHATE 3'-PYROPHOSPHOHYDROLASE"/>
    <property type="match status" value="1"/>
</dbReference>
<evidence type="ECO:0000313" key="3">
    <source>
        <dbReference type="EMBL" id="KAA5537639.1"/>
    </source>
</evidence>
<dbReference type="GO" id="GO:0016787">
    <property type="term" value="F:hydrolase activity"/>
    <property type="evidence" value="ECO:0007669"/>
    <property type="project" value="UniProtKB-KW"/>
</dbReference>
<dbReference type="InterPro" id="IPR012675">
    <property type="entry name" value="Beta-grasp_dom_sf"/>
</dbReference>
<proteinExistence type="inferred from homology"/>
<dbReference type="PANTHER" id="PTHR21262:SF31">
    <property type="entry name" value="GTP PYROPHOSPHOKINASE"/>
    <property type="match status" value="1"/>
</dbReference>
<comment type="function">
    <text evidence="1">In eubacteria ppGpp (guanosine 3'-diphosphate 5'-diphosphate) is a mediator of the stringent response that coordinates a variety of cellular activities in response to changes in nutritional abundance.</text>
</comment>
<dbReference type="GO" id="GO:0015969">
    <property type="term" value="P:guanosine tetraphosphate metabolic process"/>
    <property type="evidence" value="ECO:0007669"/>
    <property type="project" value="InterPro"/>
</dbReference>
<dbReference type="Proteomes" id="UP000325141">
    <property type="component" value="Unassembled WGS sequence"/>
</dbReference>
<dbReference type="InterPro" id="IPR012676">
    <property type="entry name" value="TGS-like"/>
</dbReference>
<evidence type="ECO:0000259" key="2">
    <source>
        <dbReference type="PROSITE" id="PS51880"/>
    </source>
</evidence>
<dbReference type="SMART" id="SM00954">
    <property type="entry name" value="RelA_SpoT"/>
    <property type="match status" value="1"/>
</dbReference>
<dbReference type="Gene3D" id="1.10.3210.10">
    <property type="entry name" value="Hypothetical protein af1432"/>
    <property type="match status" value="1"/>
</dbReference>
<comment type="similarity">
    <text evidence="1">Belongs to the relA/spoT family.</text>
</comment>
<accession>A0A5M6CWL0</accession>
<dbReference type="InterPro" id="IPR004095">
    <property type="entry name" value="TGS"/>
</dbReference>
<keyword evidence="4" id="KW-1185">Reference proteome</keyword>
<dbReference type="Pfam" id="PF02824">
    <property type="entry name" value="TGS"/>
    <property type="match status" value="1"/>
</dbReference>
<dbReference type="InterPro" id="IPR045865">
    <property type="entry name" value="ACT-like_dom_sf"/>
</dbReference>
<dbReference type="CDD" id="cd05399">
    <property type="entry name" value="NT_Rel-Spo_like"/>
    <property type="match status" value="1"/>
</dbReference>
<gene>
    <name evidence="3" type="ORF">F0460_02890</name>
</gene>
<sequence length="734" mass="83013">MTQEQIEKENKEIAREYKELLSISYQTLTDDDKKLIRKAFDVAVEAHKDQRRKSGEAYIFHPIAVAKIVASEIGLGPTSIAAALMHDVVEDTDITVEDIERMFNPKIAKIVEGLTKISRMEPDPDISLQAENYRKMLLTLNDDVRVILIKIADRLHNMQTMNSMAAYKQAKIASETLYIYAPLAHRLGLFNIKTKLEDLGLEYTEPDVYHDILSKTKESKEDQNAYIESITSVLNEALAKEDVSFTIKGRPKSIYSIRRKMKAQGVTFDQVYDKFAIRIIYNSAPADEKFIAWKIYSIVTDHYRPSPSRLRDWISSPKSTGYEALHITVMGPKGRWVEVQIRSERMDEIAEKGYAAHYKYKQGVTEENSLDKWLNLLKEALENSEANAVDFVEDFKLNLYAKEIYIFTPKGEIKSLPKGATALDFAFSIHTDIGIKTRGTKVNGKLVPLNYELNSGDQVEIITSANQKPSSHWLEYVTTARAKNKIKNALNEDVKQISEDGKEVLTRKLKHLKITLDEKTVNDLVNFFKLKTSQDLFYRVGSGKIENQQLKEFATHKNSNAFMNFFKKSIRKEAPGVLAETKLDSLVFGKNDEKLDYKLASCCNPIPGDQVFGFVTINEGIKVHKIDCPNAISLQSNYAYRILPAKWIDSSVQEFNASLMIKGIDGLGLTNELTRVISNQMNVNIQSISLSSNAGIFNGQITVIVPNNQVLNRLIENIQGIDGVEKITRILGTA</sequence>
<dbReference type="Gene3D" id="3.30.70.260">
    <property type="match status" value="1"/>
</dbReference>
<feature type="domain" description="TGS" evidence="2">
    <location>
        <begin position="402"/>
        <end position="463"/>
    </location>
</feature>
<dbReference type="SMART" id="SM00471">
    <property type="entry name" value="HDc"/>
    <property type="match status" value="1"/>
</dbReference>
<dbReference type="InterPro" id="IPR007685">
    <property type="entry name" value="RelA_SpoT"/>
</dbReference>
<dbReference type="InterPro" id="IPR003607">
    <property type="entry name" value="HD/PDEase_dom"/>
</dbReference>
<comment type="caution">
    <text evidence="3">The sequence shown here is derived from an EMBL/GenBank/DDBJ whole genome shotgun (WGS) entry which is preliminary data.</text>
</comment>
<dbReference type="AlphaFoldDB" id="A0A5M6CWL0"/>
<keyword evidence="3" id="KW-0378">Hydrolase</keyword>
<dbReference type="Pfam" id="PF04607">
    <property type="entry name" value="RelA_SpoT"/>
    <property type="match status" value="1"/>
</dbReference>
<dbReference type="CDD" id="cd00077">
    <property type="entry name" value="HDc"/>
    <property type="match status" value="1"/>
</dbReference>
<dbReference type="Gene3D" id="3.10.20.30">
    <property type="match status" value="1"/>
</dbReference>
<dbReference type="PROSITE" id="PS51880">
    <property type="entry name" value="TGS"/>
    <property type="match status" value="1"/>
</dbReference>
<reference evidence="3 4" key="1">
    <citation type="submission" date="2019-09" db="EMBL/GenBank/DDBJ databases">
        <title>Genome sequence and assembly of Flavobacterium sp.</title>
        <authorList>
            <person name="Chhetri G."/>
        </authorList>
    </citation>
    <scope>NUCLEOTIDE SEQUENCE [LARGE SCALE GENOMIC DNA]</scope>
    <source>
        <strain evidence="3 4">SNL9</strain>
    </source>
</reference>
<dbReference type="Pfam" id="PF13328">
    <property type="entry name" value="HD_4"/>
    <property type="match status" value="1"/>
</dbReference>
<dbReference type="InterPro" id="IPR043519">
    <property type="entry name" value="NT_sf"/>
</dbReference>
<evidence type="ECO:0000313" key="4">
    <source>
        <dbReference type="Proteomes" id="UP000325141"/>
    </source>
</evidence>
<dbReference type="Gene3D" id="3.30.460.10">
    <property type="entry name" value="Beta Polymerase, domain 2"/>
    <property type="match status" value="1"/>
</dbReference>
<dbReference type="Pfam" id="PF19296">
    <property type="entry name" value="RelA_AH_RIS"/>
    <property type="match status" value="1"/>
</dbReference>
<dbReference type="SUPFAM" id="SSF109604">
    <property type="entry name" value="HD-domain/PDEase-like"/>
    <property type="match status" value="1"/>
</dbReference>
<protein>
    <submittedName>
        <fullName evidence="3">Bifunctional (P)ppGpp synthetase/guanosine-3',5'-bis(Diphosphate) 3'-pyrophosphohydrolase</fullName>
    </submittedName>
</protein>